<reference evidence="1 2" key="1">
    <citation type="submission" date="2017-11" db="EMBL/GenBank/DDBJ databases">
        <authorList>
            <person name="Han C.G."/>
        </authorList>
    </citation>
    <scope>NUCLEOTIDE SEQUENCE [LARGE SCALE GENOMIC DNA]</scope>
    <source>
        <strain evidence="1 2">A2</strain>
    </source>
</reference>
<protein>
    <submittedName>
        <fullName evidence="1">Uncharacterized protein</fullName>
    </submittedName>
</protein>
<gene>
    <name evidence="1" type="ORF">CWM85_01215</name>
</gene>
<reference evidence="1 2" key="2">
    <citation type="submission" date="2018-01" db="EMBL/GenBank/DDBJ databases">
        <title>Genomic study of Klebsiella pneumoniae.</title>
        <authorList>
            <person name="Yang Y."/>
            <person name="Bicalho R."/>
        </authorList>
    </citation>
    <scope>NUCLEOTIDE SEQUENCE [LARGE SCALE GENOMIC DNA]</scope>
    <source>
        <strain evidence="1 2">A2</strain>
    </source>
</reference>
<dbReference type="AlphaFoldDB" id="A0A2J5A1P3"/>
<dbReference type="Proteomes" id="UP000234661">
    <property type="component" value="Unassembled WGS sequence"/>
</dbReference>
<comment type="caution">
    <text evidence="1">The sequence shown here is derived from an EMBL/GenBank/DDBJ whole genome shotgun (WGS) entry which is preliminary data.</text>
</comment>
<dbReference type="RefSeq" id="WP_017900702.1">
    <property type="nucleotide sequence ID" value="NZ_ABVZTX020000011.1"/>
</dbReference>
<dbReference type="GeneID" id="93756899"/>
<organism evidence="1 2">
    <name type="scientific">Klebsiella michiganensis</name>
    <dbReference type="NCBI Taxonomy" id="1134687"/>
    <lineage>
        <taxon>Bacteria</taxon>
        <taxon>Pseudomonadati</taxon>
        <taxon>Pseudomonadota</taxon>
        <taxon>Gammaproteobacteria</taxon>
        <taxon>Enterobacterales</taxon>
        <taxon>Enterobacteriaceae</taxon>
        <taxon>Klebsiella/Raoultella group</taxon>
        <taxon>Klebsiella</taxon>
    </lineage>
</organism>
<name>A0A2J5A1P3_9ENTR</name>
<proteinExistence type="predicted"/>
<evidence type="ECO:0000313" key="2">
    <source>
        <dbReference type="Proteomes" id="UP000234661"/>
    </source>
</evidence>
<sequence>MTQKIRLTDAQVYTLRRMKSGTRYFLQGDGRRGDEDNGTRRVNCPSLPVLFRNGLVDFCSDCVKQNYTWYSVKLTPEGAKAANGSQTRKERGLP</sequence>
<dbReference type="EMBL" id="PIET01000006">
    <property type="protein sequence ID" value="PLM69161.1"/>
    <property type="molecule type" value="Genomic_DNA"/>
</dbReference>
<accession>A0A2J5A1P3</accession>
<evidence type="ECO:0000313" key="1">
    <source>
        <dbReference type="EMBL" id="PLM69161.1"/>
    </source>
</evidence>